<sequence length="770" mass="84306">MVVEGGQADRPVDVTSYVGRRHEIAEARRLLGTVRLVTLTGPGGVGKTRLASRIAAGAQKQFRDGVTFVELAELRDPELLANLVADKLGLRDQSARAAADTVVEHLRARSALLVLDNCEHLVAASAELVDRLIVSCPKLVILATSRQSLSVEGEHLLLVPPLSVPRGDDVASAAELANYDAVRLFVDRATAVLPSFTVTDANCADLARLCERLEGLPLAIELAAVRIRSMSVRQMVERLSKRLSLLTVGTRTAPRRQRTLRAMIDWSYSLCSRPEQLVWERASVFSGTFDLEAAEHVCGGPGVEQAQVLDLIDGLLDKSVLIREEHNGVARFRMLETLREYAQDCLGRAGDKARVSRLQRDWYAGLTARFEAEWHSARQVAWVDRLRQDHANLRVALDFCVNDPADAVLGLRMATRVDDYWGIRGFHTEARLWLDRALAAAAPDAPERVAALRMSGWFALLQGDIPPGIDRLTQAGELVTATGDPVQEAYLAHAWGMAALFSGDLSKAAAAFARVLPTFRAHGELRGELFTLFIYGYTLGLAGDPAAGRTMLQEAIDTSAAIGETFWRAWSLWGLSQVEITYGDVEAADQSAKEALRLEREFGNRLGEAFSTDLLGWVAQRQGRHVRAAMLLGAASAIWSAIGSSPSMSAVFDQPHREYLELNRRSLGAPAFQKAFAEGRALPSDLAMHYALEEDTTEPAAESDQLGLLTKREFEIARLVAEGLTNREIAARLTIAQRTAESHVAHILTKLEFTTRTQIAVWVASRPPVG</sequence>
<protein>
    <submittedName>
        <fullName evidence="2">AAA family ATPase</fullName>
    </submittedName>
</protein>
<proteinExistence type="predicted"/>
<dbReference type="PANTHER" id="PTHR47691">
    <property type="entry name" value="REGULATOR-RELATED"/>
    <property type="match status" value="1"/>
</dbReference>
<evidence type="ECO:0000259" key="1">
    <source>
        <dbReference type="PROSITE" id="PS50043"/>
    </source>
</evidence>
<dbReference type="PANTHER" id="PTHR47691:SF3">
    <property type="entry name" value="HTH-TYPE TRANSCRIPTIONAL REGULATOR RV0890C-RELATED"/>
    <property type="match status" value="1"/>
</dbReference>
<dbReference type="Gene3D" id="1.25.40.10">
    <property type="entry name" value="Tetratricopeptide repeat domain"/>
    <property type="match status" value="1"/>
</dbReference>
<organism evidence="2 3">
    <name type="scientific">Actinokineospora xionganensis</name>
    <dbReference type="NCBI Taxonomy" id="2684470"/>
    <lineage>
        <taxon>Bacteria</taxon>
        <taxon>Bacillati</taxon>
        <taxon>Actinomycetota</taxon>
        <taxon>Actinomycetes</taxon>
        <taxon>Pseudonocardiales</taxon>
        <taxon>Pseudonocardiaceae</taxon>
        <taxon>Actinokineospora</taxon>
    </lineage>
</organism>
<dbReference type="PROSITE" id="PS50043">
    <property type="entry name" value="HTH_LUXR_2"/>
    <property type="match status" value="1"/>
</dbReference>
<dbReference type="PRINTS" id="PR00038">
    <property type="entry name" value="HTHLUXR"/>
</dbReference>
<dbReference type="CDD" id="cd06170">
    <property type="entry name" value="LuxR_C_like"/>
    <property type="match status" value="1"/>
</dbReference>
<dbReference type="Proteomes" id="UP000734823">
    <property type="component" value="Unassembled WGS sequence"/>
</dbReference>
<dbReference type="Pfam" id="PF13401">
    <property type="entry name" value="AAA_22"/>
    <property type="match status" value="1"/>
</dbReference>
<dbReference type="InterPro" id="IPR016032">
    <property type="entry name" value="Sig_transdc_resp-reg_C-effctor"/>
</dbReference>
<dbReference type="SMART" id="SM00421">
    <property type="entry name" value="HTH_LUXR"/>
    <property type="match status" value="1"/>
</dbReference>
<dbReference type="SUPFAM" id="SSF46894">
    <property type="entry name" value="C-terminal effector domain of the bipartite response regulators"/>
    <property type="match status" value="1"/>
</dbReference>
<dbReference type="Gene3D" id="1.10.10.10">
    <property type="entry name" value="Winged helix-like DNA-binding domain superfamily/Winged helix DNA-binding domain"/>
    <property type="match status" value="1"/>
</dbReference>
<keyword evidence="3" id="KW-1185">Reference proteome</keyword>
<dbReference type="SUPFAM" id="SSF48452">
    <property type="entry name" value="TPR-like"/>
    <property type="match status" value="1"/>
</dbReference>
<dbReference type="InterPro" id="IPR036388">
    <property type="entry name" value="WH-like_DNA-bd_sf"/>
</dbReference>
<dbReference type="InterPro" id="IPR049945">
    <property type="entry name" value="AAA_22"/>
</dbReference>
<feature type="domain" description="HTH luxR-type" evidence="1">
    <location>
        <begin position="702"/>
        <end position="767"/>
    </location>
</feature>
<evidence type="ECO:0000313" key="3">
    <source>
        <dbReference type="Proteomes" id="UP000734823"/>
    </source>
</evidence>
<dbReference type="InterPro" id="IPR011990">
    <property type="entry name" value="TPR-like_helical_dom_sf"/>
</dbReference>
<dbReference type="PRINTS" id="PR00364">
    <property type="entry name" value="DISEASERSIST"/>
</dbReference>
<accession>A0ABR7L513</accession>
<dbReference type="EMBL" id="JABVED010000004">
    <property type="protein sequence ID" value="MBC6447427.1"/>
    <property type="molecule type" value="Genomic_DNA"/>
</dbReference>
<gene>
    <name evidence="2" type="ORF">GPZ80_09625</name>
</gene>
<dbReference type="InterPro" id="IPR027417">
    <property type="entry name" value="P-loop_NTPase"/>
</dbReference>
<dbReference type="Pfam" id="PF00196">
    <property type="entry name" value="GerE"/>
    <property type="match status" value="1"/>
</dbReference>
<name>A0ABR7L513_9PSEU</name>
<dbReference type="InterPro" id="IPR000792">
    <property type="entry name" value="Tscrpt_reg_LuxR_C"/>
</dbReference>
<evidence type="ECO:0000313" key="2">
    <source>
        <dbReference type="EMBL" id="MBC6447427.1"/>
    </source>
</evidence>
<comment type="caution">
    <text evidence="2">The sequence shown here is derived from an EMBL/GenBank/DDBJ whole genome shotgun (WGS) entry which is preliminary data.</text>
</comment>
<dbReference type="SUPFAM" id="SSF52540">
    <property type="entry name" value="P-loop containing nucleoside triphosphate hydrolases"/>
    <property type="match status" value="1"/>
</dbReference>
<dbReference type="Gene3D" id="3.40.50.300">
    <property type="entry name" value="P-loop containing nucleotide triphosphate hydrolases"/>
    <property type="match status" value="1"/>
</dbReference>
<reference evidence="2 3" key="1">
    <citation type="submission" date="2020-06" db="EMBL/GenBank/DDBJ databases">
        <title>Actinokineospora xiongansis sp. nov., isolated from soil of Baiyangdian.</title>
        <authorList>
            <person name="Zhang X."/>
        </authorList>
    </citation>
    <scope>NUCLEOTIDE SEQUENCE [LARGE SCALE GENOMIC DNA]</scope>
    <source>
        <strain evidence="2 3">HBU206404</strain>
    </source>
</reference>